<organism evidence="2">
    <name type="scientific">marine sediment metagenome</name>
    <dbReference type="NCBI Taxonomy" id="412755"/>
    <lineage>
        <taxon>unclassified sequences</taxon>
        <taxon>metagenomes</taxon>
        <taxon>ecological metagenomes</taxon>
    </lineage>
</organism>
<comment type="caution">
    <text evidence="2">The sequence shown here is derived from an EMBL/GenBank/DDBJ whole genome shotgun (WGS) entry which is preliminary data.</text>
</comment>
<name>A0A0F9RUX3_9ZZZZ</name>
<feature type="region of interest" description="Disordered" evidence="1">
    <location>
        <begin position="457"/>
        <end position="485"/>
    </location>
</feature>
<evidence type="ECO:0000313" key="2">
    <source>
        <dbReference type="EMBL" id="KKN21003.1"/>
    </source>
</evidence>
<sequence>MRTLHADHTLAQKGNSHDVLFKVVVQGDTYDRTRIIWGDETETPDSHLLTIVLDNSDKALDSKAYKGRQCILSLGEIDANGVERYSPLPPFYVMDTNLHSSEGLLLATLTLVGEPNMFDMDKANRYLNGDNDGQDTIKDLLTVIAGNGYIPYTHTTTWIPTFDSEDGLLDTLQPKGSVNVHLNDSKLNLTNRLLLFTKVTKRFEDDGGIHFFVPTISGQTWVAGTAYVLLDYVQPTSPNNNFTYRCTTAGTSGGSEPTFPTTAGGTVNDNGVVWTAVAPDYEYALDVPGEHPILKKVNRKPFVVPNSVQVTSISDDGDGFTGLRTDTDSGSIRLVREFIEMTLASSDQGDDIAGAKIEQYRLRNEVGSGEVPMNVGAETGDWNKFTDKRQDDVRLGNIGYLQRQFGSGVWNMRIGLGDIRNAAFPGLIPPDVIRNYRVHDIPQVDFASVTGEASNITEGGSDFVPPSGRAPGVRPPIDPRTDPETGLFPDIIPTITSGVIAQRLKQNQDLGFATLNEHSVVIQRIINRVQELGYAQGGPSAVGFTGSGGGGVAPAGAAGPQREIIDGFSVIEGTISRLRVTNRLKIPQGANKFGGTIVSRVSYTDTPTDIQQFRGTVWDAQTFTPLSTFTASTITLDIYREGSPGTVTVSIRATDGLNKPTGSDLASGTFDGNGLTTDTGGEQKITTLTSNVELTQGTIYAIVARAPTGSSGNRVLWHANVFSGSYTGGARYSSSDSGASWTIASGPQDHYFEVGGQEVADANLWIEGDDLHYFDESGVEHAIPLDVISKVFLDAKGDLITASADNIPAILTVGANGELLVPNSTISTGLEWVSLVNFENHPVLIGDEAVYV</sequence>
<accession>A0A0F9RUX3</accession>
<dbReference type="EMBL" id="LAZR01003188">
    <property type="protein sequence ID" value="KKN21003.1"/>
    <property type="molecule type" value="Genomic_DNA"/>
</dbReference>
<evidence type="ECO:0000256" key="1">
    <source>
        <dbReference type="SAM" id="MobiDB-lite"/>
    </source>
</evidence>
<proteinExistence type="predicted"/>
<dbReference type="NCBIfam" id="NF041539">
    <property type="entry name" value="choice_anch_R"/>
    <property type="match status" value="1"/>
</dbReference>
<protein>
    <submittedName>
        <fullName evidence="2">Uncharacterized protein</fullName>
    </submittedName>
</protein>
<gene>
    <name evidence="2" type="ORF">LCGC14_0929740</name>
</gene>
<dbReference type="AlphaFoldDB" id="A0A0F9RUX3"/>
<reference evidence="2" key="1">
    <citation type="journal article" date="2015" name="Nature">
        <title>Complex archaea that bridge the gap between prokaryotes and eukaryotes.</title>
        <authorList>
            <person name="Spang A."/>
            <person name="Saw J.H."/>
            <person name="Jorgensen S.L."/>
            <person name="Zaremba-Niedzwiedzka K."/>
            <person name="Martijn J."/>
            <person name="Lind A.E."/>
            <person name="van Eijk R."/>
            <person name="Schleper C."/>
            <person name="Guy L."/>
            <person name="Ettema T.J."/>
        </authorList>
    </citation>
    <scope>NUCLEOTIDE SEQUENCE</scope>
</reference>